<proteinExistence type="predicted"/>
<name>A0A9D3XLP5_9SAUR</name>
<comment type="caution">
    <text evidence="1">The sequence shown here is derived from an EMBL/GenBank/DDBJ whole genome shotgun (WGS) entry which is preliminary data.</text>
</comment>
<feature type="non-terminal residue" evidence="1">
    <location>
        <position position="78"/>
    </location>
</feature>
<reference evidence="1" key="1">
    <citation type="submission" date="2021-09" db="EMBL/GenBank/DDBJ databases">
        <title>The genome of Mauremys mutica provides insights into the evolution of semi-aquatic lifestyle.</title>
        <authorList>
            <person name="Gong S."/>
            <person name="Gao Y."/>
        </authorList>
    </citation>
    <scope>NUCLEOTIDE SEQUENCE</scope>
    <source>
        <strain evidence="1">MM-2020</strain>
        <tissue evidence="1">Muscle</tissue>
    </source>
</reference>
<evidence type="ECO:0000313" key="1">
    <source>
        <dbReference type="EMBL" id="KAH1181385.1"/>
    </source>
</evidence>
<sequence>MFAISSLCENSLFGSNSGFAGKLSIHHFSQGQVTPRPRPTFLTKAVLDFHINQFIHLQAFSPHDPSTEAKLQILDVLK</sequence>
<protein>
    <submittedName>
        <fullName evidence="1">Uncharacterized protein</fullName>
    </submittedName>
</protein>
<evidence type="ECO:0000313" key="2">
    <source>
        <dbReference type="Proteomes" id="UP000827986"/>
    </source>
</evidence>
<keyword evidence="2" id="KW-1185">Reference proteome</keyword>
<dbReference type="EMBL" id="JAHDVG010000468">
    <property type="protein sequence ID" value="KAH1181385.1"/>
    <property type="molecule type" value="Genomic_DNA"/>
</dbReference>
<dbReference type="Proteomes" id="UP000827986">
    <property type="component" value="Unassembled WGS sequence"/>
</dbReference>
<gene>
    <name evidence="1" type="ORF">KIL84_005111</name>
</gene>
<dbReference type="AlphaFoldDB" id="A0A9D3XLP5"/>
<organism evidence="1 2">
    <name type="scientific">Mauremys mutica</name>
    <name type="common">yellowpond turtle</name>
    <dbReference type="NCBI Taxonomy" id="74926"/>
    <lineage>
        <taxon>Eukaryota</taxon>
        <taxon>Metazoa</taxon>
        <taxon>Chordata</taxon>
        <taxon>Craniata</taxon>
        <taxon>Vertebrata</taxon>
        <taxon>Euteleostomi</taxon>
        <taxon>Archelosauria</taxon>
        <taxon>Testudinata</taxon>
        <taxon>Testudines</taxon>
        <taxon>Cryptodira</taxon>
        <taxon>Durocryptodira</taxon>
        <taxon>Testudinoidea</taxon>
        <taxon>Geoemydidae</taxon>
        <taxon>Geoemydinae</taxon>
        <taxon>Mauremys</taxon>
    </lineage>
</organism>
<accession>A0A9D3XLP5</accession>